<feature type="domain" description="Transglutaminase-like" evidence="2">
    <location>
        <begin position="97"/>
        <end position="155"/>
    </location>
</feature>
<dbReference type="AlphaFoldDB" id="A0A238ZJQ8"/>
<dbReference type="SUPFAM" id="SSF54001">
    <property type="entry name" value="Cysteine proteinases"/>
    <property type="match status" value="1"/>
</dbReference>
<name>A0A238ZJQ8_9BACT</name>
<dbReference type="Gene3D" id="3.10.620.30">
    <property type="match status" value="1"/>
</dbReference>
<evidence type="ECO:0000259" key="2">
    <source>
        <dbReference type="SMART" id="SM00460"/>
    </source>
</evidence>
<dbReference type="Proteomes" id="UP000198405">
    <property type="component" value="Unassembled WGS sequence"/>
</dbReference>
<evidence type="ECO:0000313" key="3">
    <source>
        <dbReference type="EMBL" id="SNR83520.1"/>
    </source>
</evidence>
<sequence>MDRATLESLGVSPQKIAPDTYKITLRDVNQTIKIIEEFIREYSLHPQIRQLVASILKPCKSKDYTCYVRRIVEYIKQHVKYVNDPPKTEILQSPIRTLQYKIGDCDDHTILTGTLLRAAGFKIRITLGAPLGRFNHVYLHVYIPGHGWTTVDTTNANPLMKKPYKEREMVEIGNEPLEELGFSFKKLRRLVRRTGRILSPAAHIARKMIPHRHKRKLTGRQLARIACKGMKCFPPGSKLIHKKEGHFYKTYVRLPNGKMQLLYQKSIAPKPKPKPHPQKKRVHRKPHPRPKPLCVCITKQGVKVI</sequence>
<dbReference type="InterPro" id="IPR002931">
    <property type="entry name" value="Transglutaminase-like"/>
</dbReference>
<reference evidence="4" key="1">
    <citation type="submission" date="2017-06" db="EMBL/GenBank/DDBJ databases">
        <authorList>
            <person name="Varghese N."/>
            <person name="Submissions S."/>
        </authorList>
    </citation>
    <scope>NUCLEOTIDE SEQUENCE [LARGE SCALE GENOMIC DNA]</scope>
    <source>
        <strain evidence="4">DSM 15668</strain>
    </source>
</reference>
<organism evidence="3 4">
    <name type="scientific">Desulfurobacterium atlanticum</name>
    <dbReference type="NCBI Taxonomy" id="240169"/>
    <lineage>
        <taxon>Bacteria</taxon>
        <taxon>Pseudomonadati</taxon>
        <taxon>Aquificota</taxon>
        <taxon>Aquificia</taxon>
        <taxon>Desulfurobacteriales</taxon>
        <taxon>Desulfurobacteriaceae</taxon>
        <taxon>Desulfurobacterium</taxon>
    </lineage>
</organism>
<dbReference type="PANTHER" id="PTHR33490">
    <property type="entry name" value="BLR5614 PROTEIN-RELATED"/>
    <property type="match status" value="1"/>
</dbReference>
<gene>
    <name evidence="3" type="ORF">SAMN06265340_10929</name>
</gene>
<dbReference type="Pfam" id="PF01841">
    <property type="entry name" value="Transglut_core"/>
    <property type="match status" value="1"/>
</dbReference>
<dbReference type="EMBL" id="FZOB01000009">
    <property type="protein sequence ID" value="SNR83520.1"/>
    <property type="molecule type" value="Genomic_DNA"/>
</dbReference>
<dbReference type="InterPro" id="IPR038765">
    <property type="entry name" value="Papain-like_cys_pep_sf"/>
</dbReference>
<proteinExistence type="predicted"/>
<evidence type="ECO:0000313" key="4">
    <source>
        <dbReference type="Proteomes" id="UP000198405"/>
    </source>
</evidence>
<protein>
    <submittedName>
        <fullName evidence="3">Transglutaminase-like superfamily protein</fullName>
    </submittedName>
</protein>
<evidence type="ECO:0000256" key="1">
    <source>
        <dbReference type="SAM" id="MobiDB-lite"/>
    </source>
</evidence>
<feature type="region of interest" description="Disordered" evidence="1">
    <location>
        <begin position="267"/>
        <end position="292"/>
    </location>
</feature>
<keyword evidence="4" id="KW-1185">Reference proteome</keyword>
<dbReference type="SMART" id="SM00460">
    <property type="entry name" value="TGc"/>
    <property type="match status" value="1"/>
</dbReference>
<dbReference type="RefSeq" id="WP_180706453.1">
    <property type="nucleotide sequence ID" value="NZ_FZOB01000009.1"/>
</dbReference>
<accession>A0A238ZJQ8</accession>
<feature type="compositionally biased region" description="Basic residues" evidence="1">
    <location>
        <begin position="271"/>
        <end position="290"/>
    </location>
</feature>